<dbReference type="GO" id="GO:0090729">
    <property type="term" value="F:toxin activity"/>
    <property type="evidence" value="ECO:0007669"/>
    <property type="project" value="UniProtKB-KW"/>
</dbReference>
<evidence type="ECO:0000256" key="3">
    <source>
        <dbReference type="ARBA" id="ARBA00022525"/>
    </source>
</evidence>
<dbReference type="InterPro" id="IPR006170">
    <property type="entry name" value="PBP/GOBP"/>
</dbReference>
<dbReference type="EMBL" id="AY861654">
    <property type="protein sequence ID" value="AAX55748.1"/>
    <property type="molecule type" value="mRNA"/>
</dbReference>
<gene>
    <name evidence="6" type="primary">SP01</name>
</gene>
<dbReference type="GO" id="GO:0005549">
    <property type="term" value="F:odorant binding"/>
    <property type="evidence" value="ECO:0007669"/>
    <property type="project" value="InterPro"/>
</dbReference>
<dbReference type="GO" id="GO:0005576">
    <property type="term" value="C:extracellular region"/>
    <property type="evidence" value="ECO:0007669"/>
    <property type="project" value="UniProtKB-SubCell"/>
</dbReference>
<dbReference type="AlphaFoldDB" id="Q2TJG9"/>
<dbReference type="InterPro" id="IPR036728">
    <property type="entry name" value="PBP_GOBP_sf"/>
</dbReference>
<organism evidence="6">
    <name type="scientific">Phlebotomus ariasi</name>
    <dbReference type="NCBI Taxonomy" id="59272"/>
    <lineage>
        <taxon>Eukaryota</taxon>
        <taxon>Metazoa</taxon>
        <taxon>Ecdysozoa</taxon>
        <taxon>Arthropoda</taxon>
        <taxon>Hexapoda</taxon>
        <taxon>Insecta</taxon>
        <taxon>Pterygota</taxon>
        <taxon>Neoptera</taxon>
        <taxon>Endopterygota</taxon>
        <taxon>Diptera</taxon>
        <taxon>Nematocera</taxon>
        <taxon>Psychodoidea</taxon>
        <taxon>Psychodidae</taxon>
        <taxon>Phlebotomus</taxon>
        <taxon>Larroussius</taxon>
    </lineage>
</organism>
<evidence type="ECO:0000313" key="6">
    <source>
        <dbReference type="EMBL" id="AAX55748.1"/>
    </source>
</evidence>
<reference evidence="6" key="1">
    <citation type="journal article" date="2006" name="Vaccine">
        <title>From transcriptome to immunome: identification of DTH inducing proteins from a Phlebotomus ariasi salivary gland cDNA library.</title>
        <authorList>
            <person name="Oliveira F."/>
            <person name="Kamhawi S."/>
            <person name="Seitz A.E."/>
            <person name="Pham V.M."/>
            <person name="Guigal P.M."/>
            <person name="Fischer L."/>
            <person name="Ward J."/>
            <person name="Valenzuela J.G."/>
        </authorList>
    </citation>
    <scope>NUCLEOTIDE SEQUENCE</scope>
</reference>
<keyword evidence="4" id="KW-0800">Toxin</keyword>
<evidence type="ECO:0000256" key="4">
    <source>
        <dbReference type="ARBA" id="ARBA00022656"/>
    </source>
</evidence>
<comment type="subcellular location">
    <subcellularLocation>
        <location evidence="1">Secreted</location>
    </subcellularLocation>
</comment>
<proteinExistence type="evidence at transcript level"/>
<dbReference type="Gene3D" id="1.10.238.20">
    <property type="entry name" value="Pheromone/general odorant binding protein domain"/>
    <property type="match status" value="1"/>
</dbReference>
<feature type="signal peptide" evidence="5">
    <location>
        <begin position="1"/>
        <end position="19"/>
    </location>
</feature>
<accession>Q2TJG9</accession>
<protein>
    <submittedName>
        <fullName evidence="6">14 kDa salivary protein</fullName>
    </submittedName>
</protein>
<sequence length="137" mass="16379">MKELVVFLTLIVLVVICHAERPSQKCRRELKTEEECILHCEYKHYRFTDDQFRLNADQRGDFRNIMRRYGAIRVDQESQLDKHLKKCANKVAKTPATSRKDKCRKISRYYHCAVDNKLFKYNDYANAIIKYDKTINV</sequence>
<evidence type="ECO:0000256" key="2">
    <source>
        <dbReference type="ARBA" id="ARBA00008098"/>
    </source>
</evidence>
<dbReference type="SUPFAM" id="SSF47565">
    <property type="entry name" value="Insect pheromone/odorant-binding proteins"/>
    <property type="match status" value="1"/>
</dbReference>
<name>Q2TJG9_9DIPT</name>
<comment type="similarity">
    <text evidence="2">Belongs to the PBP/GOBP family.</text>
</comment>
<dbReference type="Pfam" id="PF01395">
    <property type="entry name" value="PBP_GOBP"/>
    <property type="match status" value="1"/>
</dbReference>
<feature type="chain" id="PRO_5004216450" evidence="5">
    <location>
        <begin position="20"/>
        <end position="137"/>
    </location>
</feature>
<keyword evidence="5" id="KW-0732">Signal</keyword>
<evidence type="ECO:0000256" key="1">
    <source>
        <dbReference type="ARBA" id="ARBA00004613"/>
    </source>
</evidence>
<keyword evidence="3" id="KW-0964">Secreted</keyword>
<evidence type="ECO:0000256" key="5">
    <source>
        <dbReference type="SAM" id="SignalP"/>
    </source>
</evidence>